<comment type="caution">
    <text evidence="1">The sequence shown here is derived from an EMBL/GenBank/DDBJ whole genome shotgun (WGS) entry which is preliminary data.</text>
</comment>
<protein>
    <submittedName>
        <fullName evidence="1">Uncharacterized protein</fullName>
    </submittedName>
</protein>
<dbReference type="EMBL" id="QKWP01000630">
    <property type="protein sequence ID" value="RIB17101.1"/>
    <property type="molecule type" value="Genomic_DNA"/>
</dbReference>
<name>A0A397V5A0_9GLOM</name>
<evidence type="ECO:0000313" key="2">
    <source>
        <dbReference type="Proteomes" id="UP000266673"/>
    </source>
</evidence>
<sequence length="58" mass="6633">MKLSNSSTLLAIAGFLNNGENVVYVYSTKFGVMMAKGRYHWILHVLINQIYVMCYSKN</sequence>
<evidence type="ECO:0000313" key="1">
    <source>
        <dbReference type="EMBL" id="RIB17101.1"/>
    </source>
</evidence>
<keyword evidence="2" id="KW-1185">Reference proteome</keyword>
<proteinExistence type="predicted"/>
<accession>A0A397V5A0</accession>
<reference evidence="1 2" key="1">
    <citation type="submission" date="2018-06" db="EMBL/GenBank/DDBJ databases">
        <title>Comparative genomics reveals the genomic features of Rhizophagus irregularis, R. cerebriforme, R. diaphanum and Gigaspora rosea, and their symbiotic lifestyle signature.</title>
        <authorList>
            <person name="Morin E."/>
            <person name="San Clemente H."/>
            <person name="Chen E.C.H."/>
            <person name="De La Providencia I."/>
            <person name="Hainaut M."/>
            <person name="Kuo A."/>
            <person name="Kohler A."/>
            <person name="Murat C."/>
            <person name="Tang N."/>
            <person name="Roy S."/>
            <person name="Loubradou J."/>
            <person name="Henrissat B."/>
            <person name="Grigoriev I.V."/>
            <person name="Corradi N."/>
            <person name="Roux C."/>
            <person name="Martin F.M."/>
        </authorList>
    </citation>
    <scope>NUCLEOTIDE SEQUENCE [LARGE SCALE GENOMIC DNA]</scope>
    <source>
        <strain evidence="1 2">DAOM 194757</strain>
    </source>
</reference>
<gene>
    <name evidence="1" type="ORF">C2G38_2089217</name>
</gene>
<dbReference type="AlphaFoldDB" id="A0A397V5A0"/>
<organism evidence="1 2">
    <name type="scientific">Gigaspora rosea</name>
    <dbReference type="NCBI Taxonomy" id="44941"/>
    <lineage>
        <taxon>Eukaryota</taxon>
        <taxon>Fungi</taxon>
        <taxon>Fungi incertae sedis</taxon>
        <taxon>Mucoromycota</taxon>
        <taxon>Glomeromycotina</taxon>
        <taxon>Glomeromycetes</taxon>
        <taxon>Diversisporales</taxon>
        <taxon>Gigasporaceae</taxon>
        <taxon>Gigaspora</taxon>
    </lineage>
</organism>
<dbReference type="Proteomes" id="UP000266673">
    <property type="component" value="Unassembled WGS sequence"/>
</dbReference>